<evidence type="ECO:0000256" key="5">
    <source>
        <dbReference type="ARBA" id="ARBA00023136"/>
    </source>
</evidence>
<feature type="transmembrane region" description="Helical" evidence="7">
    <location>
        <begin position="344"/>
        <end position="368"/>
    </location>
</feature>
<keyword evidence="9" id="KW-1185">Reference proteome</keyword>
<dbReference type="PIRSF" id="PIRSF006060">
    <property type="entry name" value="AA_transporter"/>
    <property type="match status" value="1"/>
</dbReference>
<evidence type="ECO:0000313" key="9">
    <source>
        <dbReference type="Proteomes" id="UP000789739"/>
    </source>
</evidence>
<accession>A0A9N9AEM8</accession>
<evidence type="ECO:0000256" key="6">
    <source>
        <dbReference type="SAM" id="MobiDB-lite"/>
    </source>
</evidence>
<keyword evidence="3 7" id="KW-0812">Transmembrane</keyword>
<keyword evidence="4 7" id="KW-1133">Transmembrane helix</keyword>
<dbReference type="PANTHER" id="PTHR43243:SF4">
    <property type="entry name" value="CATIONIC AMINO ACID TRANSPORTER 4"/>
    <property type="match status" value="1"/>
</dbReference>
<feature type="transmembrane region" description="Helical" evidence="7">
    <location>
        <begin position="523"/>
        <end position="541"/>
    </location>
</feature>
<dbReference type="GO" id="GO:0016020">
    <property type="term" value="C:membrane"/>
    <property type="evidence" value="ECO:0007669"/>
    <property type="project" value="UniProtKB-SubCell"/>
</dbReference>
<feature type="transmembrane region" description="Helical" evidence="7">
    <location>
        <begin position="465"/>
        <end position="486"/>
    </location>
</feature>
<organism evidence="8 9">
    <name type="scientific">Paraglomus brasilianum</name>
    <dbReference type="NCBI Taxonomy" id="144538"/>
    <lineage>
        <taxon>Eukaryota</taxon>
        <taxon>Fungi</taxon>
        <taxon>Fungi incertae sedis</taxon>
        <taxon>Mucoromycota</taxon>
        <taxon>Glomeromycotina</taxon>
        <taxon>Glomeromycetes</taxon>
        <taxon>Paraglomerales</taxon>
        <taxon>Paraglomeraceae</taxon>
        <taxon>Paraglomus</taxon>
    </lineage>
</organism>
<feature type="transmembrane region" description="Helical" evidence="7">
    <location>
        <begin position="388"/>
        <end position="409"/>
    </location>
</feature>
<feature type="transmembrane region" description="Helical" evidence="7">
    <location>
        <begin position="160"/>
        <end position="177"/>
    </location>
</feature>
<feature type="transmembrane region" description="Helical" evidence="7">
    <location>
        <begin position="266"/>
        <end position="284"/>
    </location>
</feature>
<evidence type="ECO:0000256" key="7">
    <source>
        <dbReference type="SAM" id="Phobius"/>
    </source>
</evidence>
<evidence type="ECO:0000313" key="8">
    <source>
        <dbReference type="EMBL" id="CAG8527332.1"/>
    </source>
</evidence>
<dbReference type="AlphaFoldDB" id="A0A9N9AEM8"/>
<feature type="transmembrane region" description="Helical" evidence="7">
    <location>
        <begin position="128"/>
        <end position="148"/>
    </location>
</feature>
<keyword evidence="2" id="KW-0813">Transport</keyword>
<dbReference type="EMBL" id="CAJVPI010000378">
    <property type="protein sequence ID" value="CAG8527332.1"/>
    <property type="molecule type" value="Genomic_DNA"/>
</dbReference>
<dbReference type="Pfam" id="PF13520">
    <property type="entry name" value="AA_permease_2"/>
    <property type="match status" value="1"/>
</dbReference>
<evidence type="ECO:0000256" key="3">
    <source>
        <dbReference type="ARBA" id="ARBA00022692"/>
    </source>
</evidence>
<dbReference type="Proteomes" id="UP000789739">
    <property type="component" value="Unassembled WGS sequence"/>
</dbReference>
<dbReference type="InterPro" id="IPR002293">
    <property type="entry name" value="AA/rel_permease1"/>
</dbReference>
<evidence type="ECO:0000256" key="2">
    <source>
        <dbReference type="ARBA" id="ARBA00022448"/>
    </source>
</evidence>
<reference evidence="8" key="1">
    <citation type="submission" date="2021-06" db="EMBL/GenBank/DDBJ databases">
        <authorList>
            <person name="Kallberg Y."/>
            <person name="Tangrot J."/>
            <person name="Rosling A."/>
        </authorList>
    </citation>
    <scope>NUCLEOTIDE SEQUENCE</scope>
    <source>
        <strain evidence="8">BR232B</strain>
    </source>
</reference>
<dbReference type="GO" id="GO:0015171">
    <property type="term" value="F:amino acid transmembrane transporter activity"/>
    <property type="evidence" value="ECO:0007669"/>
    <property type="project" value="TreeGrafter"/>
</dbReference>
<feature type="transmembrane region" description="Helical" evidence="7">
    <location>
        <begin position="304"/>
        <end position="323"/>
    </location>
</feature>
<comment type="caution">
    <text evidence="8">The sequence shown here is derived from an EMBL/GenBank/DDBJ whole genome shotgun (WGS) entry which is preliminary data.</text>
</comment>
<dbReference type="PANTHER" id="PTHR43243">
    <property type="entry name" value="INNER MEMBRANE TRANSPORTER YGJI-RELATED"/>
    <property type="match status" value="1"/>
</dbReference>
<keyword evidence="5 7" id="KW-0472">Membrane</keyword>
<protein>
    <submittedName>
        <fullName evidence="8">5837_t:CDS:1</fullName>
    </submittedName>
</protein>
<feature type="compositionally biased region" description="Polar residues" evidence="6">
    <location>
        <begin position="1"/>
        <end position="21"/>
    </location>
</feature>
<name>A0A9N9AEM8_9GLOM</name>
<feature type="transmembrane region" description="Helical" evidence="7">
    <location>
        <begin position="184"/>
        <end position="203"/>
    </location>
</feature>
<feature type="transmembrane region" description="Helical" evidence="7">
    <location>
        <begin position="235"/>
        <end position="254"/>
    </location>
</feature>
<dbReference type="OrthoDB" id="5982228at2759"/>
<comment type="subcellular location">
    <subcellularLocation>
        <location evidence="1">Membrane</location>
        <topology evidence="1">Multi-pass membrane protein</topology>
    </subcellularLocation>
</comment>
<proteinExistence type="predicted"/>
<dbReference type="Gene3D" id="1.20.1740.10">
    <property type="entry name" value="Amino acid/polyamine transporter I"/>
    <property type="match status" value="1"/>
</dbReference>
<evidence type="ECO:0000256" key="1">
    <source>
        <dbReference type="ARBA" id="ARBA00004141"/>
    </source>
</evidence>
<feature type="region of interest" description="Disordered" evidence="6">
    <location>
        <begin position="1"/>
        <end position="25"/>
    </location>
</feature>
<sequence length="597" mass="64453">MSNLNVQTPPKSYEFLTSGTPRTEGETPWQYNLRKLLTIKSIKSLEADQKKSTLNRCLGPLDLTMVGIGGTIGAGIFVLTGELKESTILFHRCNVGRGQSTQANAIIPILTLLPTEPGQAAANHAGPAVVISYIISSFASVFAALSYAELASMIPISGSAYTYAYATMGELMAWIVGWDLILEYLVSIAAVAVGWSSYLVYFIQDAFSKTLNPSYTQSPFIFNSTTSAFQSVPGTYFNVPAFVVVVFLTCLLVLGIKESSWFNTSIVAFKIFVILLFVFAAAPSVKTENYHPFVPKNEGSFSKFGVSGIFSGASVVFFAYIGFDAVSTVAQETKNPSRDLPIGILGSLLVSTILYVAVCLVMTGVVSYTELNTAAPIAVAIRATGMRWLAIIVDLGAIAGLTSVILVMIMSQPRIFYTMAKDGLFPTIATKVHPRFKTPYVTTIATGAVASLGAGFLPIDVLADLTSVGTLFAFFLVNMGVMILRLKAPHIPRGFRVPGGPFFVPITGAAMNLLLLATCTKNSIERLFIWMAIGLVIYGLYGRRNSKANSPSNANDNEKTVGVDVFEQHRNDRHIVTEANEENEVTEINETNDVVNV</sequence>
<feature type="transmembrane region" description="Helical" evidence="7">
    <location>
        <begin position="498"/>
        <end position="517"/>
    </location>
</feature>
<gene>
    <name evidence="8" type="ORF">PBRASI_LOCUS3933</name>
</gene>
<evidence type="ECO:0000256" key="4">
    <source>
        <dbReference type="ARBA" id="ARBA00022989"/>
    </source>
</evidence>